<dbReference type="RefSeq" id="WP_028871616.1">
    <property type="nucleotide sequence ID" value="NZ_VOSB01000011.1"/>
</dbReference>
<dbReference type="AlphaFoldDB" id="A0A5C7B6Z9"/>
<feature type="signal peptide" evidence="3">
    <location>
        <begin position="1"/>
        <end position="25"/>
    </location>
</feature>
<sequence length="440" mass="47094">MMILKFNNKSIVLIVLFCFSLLGFSQNNTEESNIVKAVDKHTESAIELIKTAVNMNSGTMNFEGVRAVGSLFQKELDKLGFKTVLTNGEAYGRAGHLIATRKGKKGPKFLLIGHLDTVFELESPLQEYTMLNDSIMKGPGVADMKGGDVIIILVMQALKDAGVLDDMSIEIVMTGDEEKSGNPIGLSKKDLIDAAKRADIALGFENGDNNPKTIVASRRGSADWELKVTGEPAHSSQIFTKDIGAGAIYESSRILNEFYVQLAKEKDLTFNPGYIIGGTTLKPGSDGTGGHAFGKSNVVSQEASVRGDLRAVSLSQLIQAKATMKKIVSENYSKTSAELIFGEGAYPPLTLTEGNLKLLEYFNSVSQDLGFGSVTAVNPRNAGAADISFTSEYVDMAIDGLGLTGGGGDHTINETGNLNTVATQAKITAVLMYRLVNSKL</sequence>
<dbReference type="PANTHER" id="PTHR43808:SF32">
    <property type="entry name" value="ARGE_DAPE-RELATED DEACYLASE"/>
    <property type="match status" value="1"/>
</dbReference>
<dbReference type="GO" id="GO:0046872">
    <property type="term" value="F:metal ion binding"/>
    <property type="evidence" value="ECO:0007669"/>
    <property type="project" value="UniProtKB-KW"/>
</dbReference>
<dbReference type="InterPro" id="IPR050072">
    <property type="entry name" value="Peptidase_M20A"/>
</dbReference>
<keyword evidence="2" id="KW-0378">Hydrolase</keyword>
<proteinExistence type="predicted"/>
<dbReference type="Pfam" id="PF01546">
    <property type="entry name" value="Peptidase_M20"/>
    <property type="match status" value="1"/>
</dbReference>
<keyword evidence="3" id="KW-0732">Signal</keyword>
<evidence type="ECO:0000256" key="1">
    <source>
        <dbReference type="ARBA" id="ARBA00022723"/>
    </source>
</evidence>
<dbReference type="Pfam" id="PF07687">
    <property type="entry name" value="M20_dimer"/>
    <property type="match status" value="1"/>
</dbReference>
<accession>A0A5C7B6Z9</accession>
<evidence type="ECO:0000259" key="4">
    <source>
        <dbReference type="Pfam" id="PF07687"/>
    </source>
</evidence>
<dbReference type="InterPro" id="IPR011650">
    <property type="entry name" value="Peptidase_M20_dimer"/>
</dbReference>
<feature type="chain" id="PRO_5022861277" evidence="3">
    <location>
        <begin position="26"/>
        <end position="440"/>
    </location>
</feature>
<dbReference type="Gene3D" id="3.40.630.10">
    <property type="entry name" value="Zn peptidases"/>
    <property type="match status" value="1"/>
</dbReference>
<dbReference type="Gene3D" id="3.30.70.360">
    <property type="match status" value="1"/>
</dbReference>
<dbReference type="InterPro" id="IPR002933">
    <property type="entry name" value="Peptidase_M20"/>
</dbReference>
<dbReference type="GO" id="GO:0016787">
    <property type="term" value="F:hydrolase activity"/>
    <property type="evidence" value="ECO:0007669"/>
    <property type="project" value="UniProtKB-KW"/>
</dbReference>
<reference evidence="5 6" key="1">
    <citation type="submission" date="2019-08" db="EMBL/GenBank/DDBJ databases">
        <title>Genome of Psychroserpens burtonensis ACAM 167.</title>
        <authorList>
            <person name="Bowman J.P."/>
        </authorList>
    </citation>
    <scope>NUCLEOTIDE SEQUENCE [LARGE SCALE GENOMIC DNA]</scope>
    <source>
        <strain evidence="5 6">ACAM 167</strain>
    </source>
</reference>
<gene>
    <name evidence="5" type="ORF">ES692_08955</name>
</gene>
<feature type="domain" description="Peptidase M20 dimerisation" evidence="4">
    <location>
        <begin position="217"/>
        <end position="334"/>
    </location>
</feature>
<protein>
    <submittedName>
        <fullName evidence="5">M20 family metallopeptidase</fullName>
    </submittedName>
</protein>
<dbReference type="InterPro" id="IPR036264">
    <property type="entry name" value="Bact_exopeptidase_dim_dom"/>
</dbReference>
<evidence type="ECO:0000256" key="3">
    <source>
        <dbReference type="SAM" id="SignalP"/>
    </source>
</evidence>
<dbReference type="OrthoDB" id="9783294at2"/>
<keyword evidence="1" id="KW-0479">Metal-binding</keyword>
<dbReference type="SUPFAM" id="SSF55031">
    <property type="entry name" value="Bacterial exopeptidase dimerisation domain"/>
    <property type="match status" value="1"/>
</dbReference>
<dbReference type="Proteomes" id="UP000321938">
    <property type="component" value="Unassembled WGS sequence"/>
</dbReference>
<organism evidence="5 6">
    <name type="scientific">Psychroserpens burtonensis</name>
    <dbReference type="NCBI Taxonomy" id="49278"/>
    <lineage>
        <taxon>Bacteria</taxon>
        <taxon>Pseudomonadati</taxon>
        <taxon>Bacteroidota</taxon>
        <taxon>Flavobacteriia</taxon>
        <taxon>Flavobacteriales</taxon>
        <taxon>Flavobacteriaceae</taxon>
        <taxon>Psychroserpens</taxon>
    </lineage>
</organism>
<keyword evidence="6" id="KW-1185">Reference proteome</keyword>
<dbReference type="STRING" id="1123037.GCA_000425305_01650"/>
<dbReference type="EMBL" id="VOSB01000011">
    <property type="protein sequence ID" value="TXE17682.1"/>
    <property type="molecule type" value="Genomic_DNA"/>
</dbReference>
<dbReference type="SUPFAM" id="SSF53187">
    <property type="entry name" value="Zn-dependent exopeptidases"/>
    <property type="match status" value="1"/>
</dbReference>
<comment type="caution">
    <text evidence="5">The sequence shown here is derived from an EMBL/GenBank/DDBJ whole genome shotgun (WGS) entry which is preliminary data.</text>
</comment>
<evidence type="ECO:0000256" key="2">
    <source>
        <dbReference type="ARBA" id="ARBA00022801"/>
    </source>
</evidence>
<dbReference type="PANTHER" id="PTHR43808">
    <property type="entry name" value="ACETYLORNITHINE DEACETYLASE"/>
    <property type="match status" value="1"/>
</dbReference>
<evidence type="ECO:0000313" key="6">
    <source>
        <dbReference type="Proteomes" id="UP000321938"/>
    </source>
</evidence>
<name>A0A5C7B6Z9_9FLAO</name>
<evidence type="ECO:0000313" key="5">
    <source>
        <dbReference type="EMBL" id="TXE17682.1"/>
    </source>
</evidence>